<reference evidence="3" key="1">
    <citation type="submission" date="2018-08" db="EMBL/GenBank/DDBJ databases">
        <authorList>
            <person name="Im W.T."/>
        </authorList>
    </citation>
    <scope>NUCLEOTIDE SEQUENCE [LARGE SCALE GENOMIC DNA]</scope>
    <source>
        <strain evidence="3">LA-28</strain>
    </source>
</reference>
<organism evidence="2 3">
    <name type="scientific">Mesorhizobium denitrificans</name>
    <dbReference type="NCBI Taxonomy" id="2294114"/>
    <lineage>
        <taxon>Bacteria</taxon>
        <taxon>Pseudomonadati</taxon>
        <taxon>Pseudomonadota</taxon>
        <taxon>Alphaproteobacteria</taxon>
        <taxon>Hyphomicrobiales</taxon>
        <taxon>Phyllobacteriaceae</taxon>
        <taxon>Mesorhizobium</taxon>
    </lineage>
</organism>
<evidence type="ECO:0000313" key="3">
    <source>
        <dbReference type="Proteomes" id="UP000262379"/>
    </source>
</evidence>
<comment type="caution">
    <text evidence="2">The sequence shown here is derived from an EMBL/GenBank/DDBJ whole genome shotgun (WGS) entry which is preliminary data.</text>
</comment>
<protein>
    <recommendedName>
        <fullName evidence="4">Fibronectin attachment protein</fullName>
    </recommendedName>
</protein>
<sequence>MIVPPRKPRSLLAISAAAVLLGHIVTAGPAWALSEIQREDIPPATNQEPKAPDATQPLDPSQPALPDATQPNTDSPQGEQPATPQDGTDGDDAGTDDEDPARSSIARPDVDPNAPLPEVFYDVLKLPEPVRRMRQLLIDAAKSGDIEKLRPMLGTGDSATQLSLADMTDDPIAFLKSQSGDPDGEEILAIMEEVLSAGYVHLDAGTPEELYVWPYFFAYPLDKLTPQQKVEMYKIVTASDFEEMQNFGNYIFFRLGISPDGHWAFFVAGE</sequence>
<accession>A0A371XIT8</accession>
<feature type="compositionally biased region" description="Polar residues" evidence="1">
    <location>
        <begin position="69"/>
        <end position="80"/>
    </location>
</feature>
<name>A0A371XIT8_9HYPH</name>
<evidence type="ECO:0000313" key="2">
    <source>
        <dbReference type="EMBL" id="RFC69127.1"/>
    </source>
</evidence>
<gene>
    <name evidence="2" type="ORF">DY251_03295</name>
</gene>
<feature type="compositionally biased region" description="Acidic residues" evidence="1">
    <location>
        <begin position="88"/>
        <end position="99"/>
    </location>
</feature>
<keyword evidence="3" id="KW-1185">Reference proteome</keyword>
<dbReference type="AlphaFoldDB" id="A0A371XIT8"/>
<evidence type="ECO:0008006" key="4">
    <source>
        <dbReference type="Google" id="ProtNLM"/>
    </source>
</evidence>
<dbReference type="EMBL" id="QURN01000002">
    <property type="protein sequence ID" value="RFC69127.1"/>
    <property type="molecule type" value="Genomic_DNA"/>
</dbReference>
<feature type="region of interest" description="Disordered" evidence="1">
    <location>
        <begin position="37"/>
        <end position="114"/>
    </location>
</feature>
<proteinExistence type="predicted"/>
<dbReference type="Proteomes" id="UP000262379">
    <property type="component" value="Unassembled WGS sequence"/>
</dbReference>
<evidence type="ECO:0000256" key="1">
    <source>
        <dbReference type="SAM" id="MobiDB-lite"/>
    </source>
</evidence>